<dbReference type="RefSeq" id="WP_129172601.1">
    <property type="nucleotide sequence ID" value="NZ_JACCBI010000001.1"/>
</dbReference>
<name>A0A4V1R2U1_9MICO</name>
<evidence type="ECO:0000313" key="5">
    <source>
        <dbReference type="Proteomes" id="UP000581087"/>
    </source>
</evidence>
<dbReference type="InterPro" id="IPR029062">
    <property type="entry name" value="Class_I_gatase-like"/>
</dbReference>
<dbReference type="Proteomes" id="UP000581087">
    <property type="component" value="Unassembled WGS sequence"/>
</dbReference>
<dbReference type="Gene3D" id="3.40.50.880">
    <property type="match status" value="1"/>
</dbReference>
<proteinExistence type="predicted"/>
<evidence type="ECO:0000313" key="2">
    <source>
        <dbReference type="EMBL" id="NYD67439.1"/>
    </source>
</evidence>
<reference evidence="3 4" key="1">
    <citation type="submission" date="2019-01" db="EMBL/GenBank/DDBJ databases">
        <title>Agromyces.</title>
        <authorList>
            <person name="Li J."/>
        </authorList>
    </citation>
    <scope>NUCLEOTIDE SEQUENCE [LARGE SCALE GENOMIC DNA]</scope>
    <source>
        <strain evidence="3 4">DSM 23870</strain>
    </source>
</reference>
<dbReference type="Proteomes" id="UP000292686">
    <property type="component" value="Unassembled WGS sequence"/>
</dbReference>
<accession>A0A4V1R2U1</accession>
<keyword evidence="4" id="KW-1185">Reference proteome</keyword>
<dbReference type="EMBL" id="JACCBI010000001">
    <property type="protein sequence ID" value="NYD67439.1"/>
    <property type="molecule type" value="Genomic_DNA"/>
</dbReference>
<dbReference type="OrthoDB" id="3350268at2"/>
<dbReference type="SUPFAM" id="SSF52317">
    <property type="entry name" value="Class I glutamine amidotransferase-like"/>
    <property type="match status" value="1"/>
</dbReference>
<dbReference type="EMBL" id="SDPM01000001">
    <property type="protein sequence ID" value="RXZ88336.1"/>
    <property type="molecule type" value="Genomic_DNA"/>
</dbReference>
<comment type="caution">
    <text evidence="3">The sequence shown here is derived from an EMBL/GenBank/DDBJ whole genome shotgun (WGS) entry which is preliminary data.</text>
</comment>
<evidence type="ECO:0000313" key="4">
    <source>
        <dbReference type="Proteomes" id="UP000292686"/>
    </source>
</evidence>
<evidence type="ECO:0000313" key="3">
    <source>
        <dbReference type="EMBL" id="RXZ88336.1"/>
    </source>
</evidence>
<protein>
    <submittedName>
        <fullName evidence="3">ThuA domain-containing protein</fullName>
    </submittedName>
</protein>
<sequence>MTSLVVISGSGRYADPWHPFAETSARLAETLAGFGEVSVVDDVDAAFVRLNTESADLVVVNIGNSDDDAPTLAARVGLAAHLERGGAVLGVHSAATAFPQWAVWPTVLGGHWVRGTTFHPPQSTCTIDVAGGESFETVDERYTALELQPGVDVIATHEHEGETHPLAWVHRFGTANVGYVGLGHDAAAYDSPGARALFGAVAGRLLGIG</sequence>
<evidence type="ECO:0000259" key="1">
    <source>
        <dbReference type="Pfam" id="PF06283"/>
    </source>
</evidence>
<dbReference type="InterPro" id="IPR029010">
    <property type="entry name" value="ThuA-like"/>
</dbReference>
<reference evidence="2 5" key="2">
    <citation type="submission" date="2020-07" db="EMBL/GenBank/DDBJ databases">
        <title>Sequencing the genomes of 1000 actinobacteria strains.</title>
        <authorList>
            <person name="Klenk H.-P."/>
        </authorList>
    </citation>
    <scope>NUCLEOTIDE SEQUENCE [LARGE SCALE GENOMIC DNA]</scope>
    <source>
        <strain evidence="2 5">DSM 23870</strain>
    </source>
</reference>
<dbReference type="AlphaFoldDB" id="A0A4V1R2U1"/>
<dbReference type="Pfam" id="PF06283">
    <property type="entry name" value="ThuA"/>
    <property type="match status" value="1"/>
</dbReference>
<organism evidence="3 4">
    <name type="scientific">Agromyces atrinae</name>
    <dbReference type="NCBI Taxonomy" id="592376"/>
    <lineage>
        <taxon>Bacteria</taxon>
        <taxon>Bacillati</taxon>
        <taxon>Actinomycetota</taxon>
        <taxon>Actinomycetes</taxon>
        <taxon>Micrococcales</taxon>
        <taxon>Microbacteriaceae</taxon>
        <taxon>Agromyces</taxon>
    </lineage>
</organism>
<feature type="domain" description="ThuA-like" evidence="1">
    <location>
        <begin position="34"/>
        <end position="197"/>
    </location>
</feature>
<gene>
    <name evidence="2" type="ORF">BJ972_001958</name>
    <name evidence="3" type="ORF">ESP50_03950</name>
</gene>